<organism evidence="2 3">
    <name type="scientific">Candidatus Venteria ishoeyi</name>
    <dbReference type="NCBI Taxonomy" id="1899563"/>
    <lineage>
        <taxon>Bacteria</taxon>
        <taxon>Pseudomonadati</taxon>
        <taxon>Pseudomonadota</taxon>
        <taxon>Gammaproteobacteria</taxon>
        <taxon>Thiotrichales</taxon>
        <taxon>Thiotrichaceae</taxon>
        <taxon>Venteria</taxon>
    </lineage>
</organism>
<reference evidence="2 3" key="1">
    <citation type="submission" date="2016-10" db="EMBL/GenBank/DDBJ databases">
        <authorList>
            <person name="de Groot N.N."/>
        </authorList>
    </citation>
    <scope>NUCLEOTIDE SEQUENCE [LARGE SCALE GENOMIC DNA]</scope>
    <source>
        <strain evidence="2">MBHS1</strain>
    </source>
</reference>
<dbReference type="RefSeq" id="WP_103919969.1">
    <property type="nucleotide sequence ID" value="NZ_FMSV02000437.1"/>
</dbReference>
<accession>A0A1H6F7N4</accession>
<dbReference type="InterPro" id="IPR036641">
    <property type="entry name" value="HPT_dom_sf"/>
</dbReference>
<protein>
    <recommendedName>
        <fullName evidence="1">Scaffold protein FimL second domain-containing protein</fullName>
    </recommendedName>
</protein>
<dbReference type="GO" id="GO:0000160">
    <property type="term" value="P:phosphorelay signal transduction system"/>
    <property type="evidence" value="ECO:0007669"/>
    <property type="project" value="InterPro"/>
</dbReference>
<evidence type="ECO:0000259" key="1">
    <source>
        <dbReference type="Pfam" id="PF26379"/>
    </source>
</evidence>
<sequence length="555" mass="61911">MAYATLTWVKPAIDDTLKLTRQSLEQFVENPEDTGSLQEAAGWLHEIRGTLTMLEIETATILVHEMEIVTQALLQGKLKNHGTAYDILMRSLIQLPNYLAHLALGYPDIPLALLPLINKLRALLKQKPLASNALFKPDIHLELPPGKPAPKLPDQKFKVFVHKNRANYQKGLMTVLKTKNKLAGIKLMLTTLTHVQQVCGTAPIAKAWWIAEALLEAMAQKGLPINAALANILKQIDGLLKQLVAHGNAGLRIQPPAALLQNMLYYAANAKSQGPRLSTVKKHFNLAYSLPSKSLLQSTLQVFSGPDIELMKIVVNIVKDDFTRVEETLDIFMRADTPDVTELEPLIEIMKNIAYTLHLLDMGGQAKSMLQQTQLIAAIAKGQRDYKMQEMLKIADALLMIDAALDTLANRGSHARQQIQQETGLLETQLKDVMKVVVEEAKLELVEMIPPILRFLEKKEVDEELKDIPARFTKISGLLHVAHRERAVKLVHLCAEYVQKSIIEKNSVPDEIRQKALADSLISLDFYLDTLAGNPMDGNQILDITQRCLKQLQAA</sequence>
<feature type="domain" description="Scaffold protein FimL second" evidence="1">
    <location>
        <begin position="154"/>
        <end position="293"/>
    </location>
</feature>
<proteinExistence type="predicted"/>
<dbReference type="OrthoDB" id="9803176at2"/>
<dbReference type="Proteomes" id="UP000236724">
    <property type="component" value="Unassembled WGS sequence"/>
</dbReference>
<dbReference type="SUPFAM" id="SSF47226">
    <property type="entry name" value="Histidine-containing phosphotransfer domain, HPT domain"/>
    <property type="match status" value="1"/>
</dbReference>
<gene>
    <name evidence="2" type="ORF">MBHS_01997</name>
</gene>
<dbReference type="InterPro" id="IPR058661">
    <property type="entry name" value="FimL_2nd"/>
</dbReference>
<evidence type="ECO:0000313" key="3">
    <source>
        <dbReference type="Proteomes" id="UP000236724"/>
    </source>
</evidence>
<evidence type="ECO:0000313" key="2">
    <source>
        <dbReference type="EMBL" id="SEH06142.1"/>
    </source>
</evidence>
<dbReference type="Pfam" id="PF26379">
    <property type="entry name" value="FimL_2nd"/>
    <property type="match status" value="1"/>
</dbReference>
<keyword evidence="3" id="KW-1185">Reference proteome</keyword>
<name>A0A1H6F7N4_9GAMM</name>
<dbReference type="AlphaFoldDB" id="A0A1H6F7N4"/>
<dbReference type="Gene3D" id="1.20.120.160">
    <property type="entry name" value="HPT domain"/>
    <property type="match status" value="1"/>
</dbReference>
<dbReference type="EMBL" id="FMSV02000437">
    <property type="protein sequence ID" value="SEH06142.1"/>
    <property type="molecule type" value="Genomic_DNA"/>
</dbReference>